<feature type="compositionally biased region" description="Pro residues" evidence="1">
    <location>
        <begin position="590"/>
        <end position="602"/>
    </location>
</feature>
<reference evidence="6" key="3">
    <citation type="journal article" date="2014" name="Genetics">
        <title>Maintaining two mating types: Structure of the mating type locus and its role in heterokaryosis in Podospora anserina.</title>
        <authorList>
            <person name="Grognet P."/>
            <person name="Bidard F."/>
            <person name="Kuchly C."/>
            <person name="Tong L.C.H."/>
            <person name="Coppin E."/>
            <person name="Benkhali J.A."/>
            <person name="Couloux A."/>
            <person name="Wincker P."/>
            <person name="Debuchy R."/>
            <person name="Silar P."/>
        </authorList>
    </citation>
    <scope>GENOME REANNOTATION</scope>
    <source>
        <strain evidence="6">S / ATCC MYA-4624 / DSM 980 / FGSC 10383</strain>
    </source>
</reference>
<keyword evidence="2" id="KW-0472">Membrane</keyword>
<reference evidence="4" key="2">
    <citation type="submission" date="2008-07" db="EMBL/GenBank/DDBJ databases">
        <authorList>
            <person name="Genoscope - CEA"/>
        </authorList>
    </citation>
    <scope>NUCLEOTIDE SEQUENCE</scope>
    <source>
        <strain evidence="4">S mat+</strain>
    </source>
</reference>
<dbReference type="Gene3D" id="2.120.10.80">
    <property type="entry name" value="Kelch-type beta propeller"/>
    <property type="match status" value="1"/>
</dbReference>
<reference evidence="4 6" key="1">
    <citation type="journal article" date="2008" name="Genome Biol.">
        <title>The genome sequence of the model ascomycete fungus Podospora anserina.</title>
        <authorList>
            <person name="Espagne E."/>
            <person name="Lespinet O."/>
            <person name="Malagnac F."/>
            <person name="Da Silva C."/>
            <person name="Jaillon O."/>
            <person name="Porcel B.M."/>
            <person name="Couloux A."/>
            <person name="Aury J.-M."/>
            <person name="Segurens B."/>
            <person name="Poulain J."/>
            <person name="Anthouard V."/>
            <person name="Grossetete S."/>
            <person name="Khalili H."/>
            <person name="Coppin E."/>
            <person name="Dequard-Chablat M."/>
            <person name="Picard M."/>
            <person name="Contamine V."/>
            <person name="Arnaise S."/>
            <person name="Bourdais A."/>
            <person name="Berteaux-Lecellier V."/>
            <person name="Gautheret D."/>
            <person name="de Vries R.P."/>
            <person name="Battaglia E."/>
            <person name="Coutinho P.M."/>
            <person name="Danchin E.G.J."/>
            <person name="Henrissat B."/>
            <person name="El Khoury R."/>
            <person name="Sainsard-Chanet A."/>
            <person name="Boivin A."/>
            <person name="Pinan-Lucarre B."/>
            <person name="Sellem C.H."/>
            <person name="Debuchy R."/>
            <person name="Wincker P."/>
            <person name="Weissenbach J."/>
            <person name="Silar P."/>
        </authorList>
    </citation>
    <scope>NUCLEOTIDE SEQUENCE [LARGE SCALE GENOMIC DNA]</scope>
    <source>
        <strain evidence="6">S / ATCC MYA-4624 / DSM 980 / FGSC 10383</strain>
        <strain evidence="4">S mat+</strain>
    </source>
</reference>
<dbReference type="KEGG" id="pan:PODANSg3712"/>
<dbReference type="eggNOG" id="ENOG502SIX7">
    <property type="taxonomic scope" value="Eukaryota"/>
</dbReference>
<evidence type="ECO:0000256" key="3">
    <source>
        <dbReference type="SAM" id="SignalP"/>
    </source>
</evidence>
<sequence length="884" mass="95284">MFALKLSTIAVWVVSASVVASQPRWSSDYVNVTLCQWREPRGNFSPHDRCFLVAVLTRKTVAVIRDRLFLDGGNHTFVSDILIRWIDNPLGITYTLNFSKPFETRDNVTALFVPIYALGGAAVNNIAPNFASGGLLYNDYQYFGYGGMTFRSASYPEPMGTAVRGYRAFTSQVPDFTPGPVEDNLDGNVTRFVAYGGAASAPSENLAWYFSGLRSPTGGLIYDVERGGTNETTLPSQVSDTLITLSLEKEQRPDWMNKTLHKDVPGRAGAELVWVPVGTKGILVALGGVVDPSFIKINGRSSDPDNNKEKSREFMSTIDIYDVAGDRWYRQKTSDGPEALSRGCAVVAPAQDGTSFNIYYYGGYAALEQKSGYSDAVWVLSLPSFTWTKLTEGTGPGRAAHKCIKPYPDQMMVIGGHPPLDATNTVPCLQEPIRIYNLSSGTWVNRYDPAIWSNYTVPQGIRDTIGGSPTGDAELTKPNPSFVSTALASVFATRYDNTKINAYYPYAREAQVNNTNPIGPPVTSEEAQGGGTPSWLGPVVGVVVGLVVLTLIGVGVFLWRRRKYLGPDAETKSEARTENTRTRVMNWIPRPGPGPGPASPPQEPEDVKPHFAAGATEYYGGSVTDVDSVGAPTPFSISEMMNTEIRRPVELPDNSGPAELYNNPASPSVNTPYTSYDESPAVGRGSVNKGSSYPNNTHQVDHASNISSLGSTPPPPPQQPATIPEHYGTSFYRPDSDALGNPPVTTPTSGHPTNGTSSTLRNQVLSGISNLSDRDRSHLRQISDTTVSSITSGHQPGAGQHGQILSHSGFPERLMESPGVVSPPTAGPMGESPDYLSARPLPGQAQQWQAQQAQAANSPLRKSVFTESKEDMTDPNGGSGPSRI</sequence>
<feature type="region of interest" description="Disordered" evidence="1">
    <location>
        <begin position="813"/>
        <end position="884"/>
    </location>
</feature>
<feature type="compositionally biased region" description="Polar residues" evidence="1">
    <location>
        <begin position="746"/>
        <end position="760"/>
    </location>
</feature>
<reference evidence="5" key="4">
    <citation type="submission" date="2015-04" db="EMBL/GenBank/DDBJ databases">
        <title>Maintaining two mating types: Structure of the mating type locus and its role in heterokaryosis in Podospora anserina.</title>
        <authorList>
            <person name="Grognet P."/>
            <person name="Bidard F."/>
            <person name="Kuchly C."/>
            <person name="Chan Ho Tong L."/>
            <person name="Coppin E."/>
            <person name="Ait Benkhali J."/>
            <person name="Couloux A."/>
            <person name="Wincker P."/>
            <person name="Debuchy R."/>
            <person name="Silar P."/>
        </authorList>
    </citation>
    <scope>NUCLEOTIDE SEQUENCE</scope>
</reference>
<keyword evidence="2" id="KW-0812">Transmembrane</keyword>
<dbReference type="RefSeq" id="XP_001906679.1">
    <property type="nucleotide sequence ID" value="XM_001906644.1"/>
</dbReference>
<dbReference type="EMBL" id="CU633897">
    <property type="protein sequence ID" value="CAP67350.1"/>
    <property type="molecule type" value="Genomic_DNA"/>
</dbReference>
<dbReference type="VEuPathDB" id="FungiDB:PODANS_1_23530"/>
<dbReference type="InterPro" id="IPR011043">
    <property type="entry name" value="Gal_Oxase/kelch_b-propeller"/>
</dbReference>
<dbReference type="InterPro" id="IPR015915">
    <property type="entry name" value="Kelch-typ_b-propeller"/>
</dbReference>
<dbReference type="AlphaFoldDB" id="B2ASH7"/>
<keyword evidence="6" id="KW-1185">Reference proteome</keyword>
<protein>
    <submittedName>
        <fullName evidence="4">Podospora anserina S mat+ genomic DNA chromosome 1, supercontig 6</fullName>
    </submittedName>
</protein>
<evidence type="ECO:0000256" key="2">
    <source>
        <dbReference type="SAM" id="Phobius"/>
    </source>
</evidence>
<dbReference type="SUPFAM" id="SSF50965">
    <property type="entry name" value="Galactose oxidase, central domain"/>
    <property type="match status" value="1"/>
</dbReference>
<keyword evidence="3" id="KW-0732">Signal</keyword>
<organism evidence="4">
    <name type="scientific">Podospora anserina (strain S / ATCC MYA-4624 / DSM 980 / FGSC 10383)</name>
    <name type="common">Pleurage anserina</name>
    <dbReference type="NCBI Taxonomy" id="515849"/>
    <lineage>
        <taxon>Eukaryota</taxon>
        <taxon>Fungi</taxon>
        <taxon>Dikarya</taxon>
        <taxon>Ascomycota</taxon>
        <taxon>Pezizomycotina</taxon>
        <taxon>Sordariomycetes</taxon>
        <taxon>Sordariomycetidae</taxon>
        <taxon>Sordariales</taxon>
        <taxon>Podosporaceae</taxon>
        <taxon>Podospora</taxon>
        <taxon>Podospora anserina</taxon>
    </lineage>
</organism>
<accession>B2ASH7</accession>
<feature type="chain" id="PRO_5007639132" evidence="3">
    <location>
        <begin position="17"/>
        <end position="884"/>
    </location>
</feature>
<gene>
    <name evidence="4" type="ORF">PODANS_1_23530</name>
</gene>
<evidence type="ECO:0000256" key="1">
    <source>
        <dbReference type="SAM" id="MobiDB-lite"/>
    </source>
</evidence>
<evidence type="ECO:0000313" key="4">
    <source>
        <dbReference type="EMBL" id="CAP67350.1"/>
    </source>
</evidence>
<keyword evidence="2" id="KW-1133">Transmembrane helix</keyword>
<name>B2ASH7_PODAN</name>
<dbReference type="OrthoDB" id="10251809at2759"/>
<dbReference type="HOGENOM" id="CLU_012508_1_0_1"/>
<feature type="transmembrane region" description="Helical" evidence="2">
    <location>
        <begin position="535"/>
        <end position="559"/>
    </location>
</feature>
<dbReference type="Proteomes" id="UP000001197">
    <property type="component" value="Chromosome 1"/>
</dbReference>
<feature type="region of interest" description="Disordered" evidence="1">
    <location>
        <begin position="571"/>
        <end position="608"/>
    </location>
</feature>
<evidence type="ECO:0000313" key="6">
    <source>
        <dbReference type="Proteomes" id="UP000001197"/>
    </source>
</evidence>
<feature type="region of interest" description="Disordered" evidence="1">
    <location>
        <begin position="649"/>
        <end position="760"/>
    </location>
</feature>
<feature type="compositionally biased region" description="Low complexity" evidence="1">
    <location>
        <begin position="844"/>
        <end position="856"/>
    </location>
</feature>
<evidence type="ECO:0000313" key="5">
    <source>
        <dbReference type="EMBL" id="CDP24762.1"/>
    </source>
</evidence>
<proteinExistence type="predicted"/>
<feature type="compositionally biased region" description="Basic and acidic residues" evidence="1">
    <location>
        <begin position="571"/>
        <end position="581"/>
    </location>
</feature>
<feature type="signal peptide" evidence="3">
    <location>
        <begin position="1"/>
        <end position="16"/>
    </location>
</feature>
<dbReference type="GeneID" id="6190750"/>
<feature type="compositionally biased region" description="Polar residues" evidence="1">
    <location>
        <begin position="663"/>
        <end position="677"/>
    </location>
</feature>
<feature type="compositionally biased region" description="Polar residues" evidence="1">
    <location>
        <begin position="688"/>
        <end position="711"/>
    </location>
</feature>
<dbReference type="EMBL" id="FO904936">
    <property type="protein sequence ID" value="CDP24762.1"/>
    <property type="molecule type" value="Genomic_DNA"/>
</dbReference>